<sequence>MATYFPGSSNQREDIPTPYLRDSLPTSYAEASVLPGNMMMYLNYSSSAGSYSESLAGNSQPQQNCVELSSLGTSESNPTEQGALSNFLGSHLGEQQQFGVWRDGRNEMMFMRSADGSTSIQSPGGQLSSTTDDMVRGSVVEDPQMGLQTQLGILHGGQNLQGQGLSLSLSTQIPSTISVSSLQYRNSNPGFSSLLNSHPSMSGDGGSGTSSCRDDESSQTKQSRDAEYLQPGFPGGIRDAIKGEALNNSQYSMGPKLMRSDPSPYGLMGLASSLPNSRYLKAVQQLLDEVVNVRKALKQSESDKHQRFHGFGLKDSKETERESNDGTQLPTTSGTSSIPQESGTNNAELSHAERQDLQNKMTKLLSMLEEVDRRYKQYSHQMQIVVSSFDVIAGCGAARPYTALALQTISCHFRCLRDAISSQIRATRKSLGEQDNSANSKGGGISRLRYVDQQLRQQRALQQLGMMQQHAWRPQRGLPESSVSILRAWLFEHFLHPYPKDSDKIMLARQTGLTRSQVSNWFINARVRLWKPMVEEMYKEETGDTEMDSNSSSSENAPKAVRDDNRTPENKREDIQQTVKSAVTDKCQPESFHDLKSNIDADVEMSAPEAEAVFQDGTHKGDDTDYGGMKLRGDQRPSLDDCSFFQDALVQSDRSGGGRFMGPAAYEMAQMGRFGSSSGVSLTLGLQHCDGTGLPMSGGTPHNFVTLRGDEMYNVVATSGGPDTTDYERTRFGSSHLFHDFVA</sequence>
<dbReference type="PANTHER" id="PTHR11850">
    <property type="entry name" value="HOMEOBOX PROTEIN TRANSCRIPTION FACTORS"/>
    <property type="match status" value="1"/>
</dbReference>
<dbReference type="Pfam" id="PF07526">
    <property type="entry name" value="POX"/>
    <property type="match status" value="1"/>
</dbReference>
<feature type="compositionally biased region" description="Basic and acidic residues" evidence="9">
    <location>
        <begin position="312"/>
        <end position="324"/>
    </location>
</feature>
<keyword evidence="12" id="KW-1185">Reference proteome</keyword>
<evidence type="ECO:0000313" key="11">
    <source>
        <dbReference type="EMBL" id="KAJ4962861.1"/>
    </source>
</evidence>
<comment type="caution">
    <text evidence="11">The sequence shown here is derived from an EMBL/GenBank/DDBJ whole genome shotgun (WGS) entry which is preliminary data.</text>
</comment>
<proteinExistence type="inferred from homology"/>
<accession>A0A9Q0HCN4</accession>
<feature type="region of interest" description="Disordered" evidence="9">
    <location>
        <begin position="1"/>
        <end position="21"/>
    </location>
</feature>
<evidence type="ECO:0000256" key="2">
    <source>
        <dbReference type="ARBA" id="ARBA00006454"/>
    </source>
</evidence>
<organism evidence="11 12">
    <name type="scientific">Protea cynaroides</name>
    <dbReference type="NCBI Taxonomy" id="273540"/>
    <lineage>
        <taxon>Eukaryota</taxon>
        <taxon>Viridiplantae</taxon>
        <taxon>Streptophyta</taxon>
        <taxon>Embryophyta</taxon>
        <taxon>Tracheophyta</taxon>
        <taxon>Spermatophyta</taxon>
        <taxon>Magnoliopsida</taxon>
        <taxon>Proteales</taxon>
        <taxon>Proteaceae</taxon>
        <taxon>Protea</taxon>
    </lineage>
</organism>
<evidence type="ECO:0000256" key="5">
    <source>
        <dbReference type="ARBA" id="ARBA00023155"/>
    </source>
</evidence>
<dbReference type="SUPFAM" id="SSF46689">
    <property type="entry name" value="Homeodomain-like"/>
    <property type="match status" value="1"/>
</dbReference>
<dbReference type="OrthoDB" id="10056939at2759"/>
<dbReference type="InterPro" id="IPR008422">
    <property type="entry name" value="KN_HD"/>
</dbReference>
<evidence type="ECO:0000259" key="10">
    <source>
        <dbReference type="PROSITE" id="PS50071"/>
    </source>
</evidence>
<evidence type="ECO:0000256" key="6">
    <source>
        <dbReference type="ARBA" id="ARBA00023163"/>
    </source>
</evidence>
<feature type="compositionally biased region" description="Polar residues" evidence="9">
    <location>
        <begin position="325"/>
        <end position="348"/>
    </location>
</feature>
<evidence type="ECO:0000313" key="12">
    <source>
        <dbReference type="Proteomes" id="UP001141806"/>
    </source>
</evidence>
<feature type="DNA-binding region" description="Homeobox" evidence="8">
    <location>
        <begin position="471"/>
        <end position="533"/>
    </location>
</feature>
<keyword evidence="7 8" id="KW-0539">Nucleus</keyword>
<dbReference type="Proteomes" id="UP001141806">
    <property type="component" value="Unassembled WGS sequence"/>
</dbReference>
<feature type="compositionally biased region" description="Polar residues" evidence="9">
    <location>
        <begin position="190"/>
        <end position="199"/>
    </location>
</feature>
<reference evidence="11" key="1">
    <citation type="journal article" date="2023" name="Plant J.">
        <title>The genome of the king protea, Protea cynaroides.</title>
        <authorList>
            <person name="Chang J."/>
            <person name="Duong T.A."/>
            <person name="Schoeman C."/>
            <person name="Ma X."/>
            <person name="Roodt D."/>
            <person name="Barker N."/>
            <person name="Li Z."/>
            <person name="Van de Peer Y."/>
            <person name="Mizrachi E."/>
        </authorList>
    </citation>
    <scope>NUCLEOTIDE SEQUENCE</scope>
    <source>
        <tissue evidence="11">Young leaves</tissue>
    </source>
</reference>
<feature type="compositionally biased region" description="Basic and acidic residues" evidence="9">
    <location>
        <begin position="212"/>
        <end position="227"/>
    </location>
</feature>
<feature type="compositionally biased region" description="Basic and acidic residues" evidence="9">
    <location>
        <begin position="560"/>
        <end position="575"/>
    </location>
</feature>
<keyword evidence="5 8" id="KW-0371">Homeobox</keyword>
<evidence type="ECO:0000256" key="8">
    <source>
        <dbReference type="PROSITE-ProRule" id="PRU00108"/>
    </source>
</evidence>
<dbReference type="SMART" id="SM00389">
    <property type="entry name" value="HOX"/>
    <property type="match status" value="1"/>
</dbReference>
<dbReference type="PROSITE" id="PS50071">
    <property type="entry name" value="HOMEOBOX_2"/>
    <property type="match status" value="1"/>
</dbReference>
<keyword evidence="6" id="KW-0804">Transcription</keyword>
<evidence type="ECO:0000256" key="4">
    <source>
        <dbReference type="ARBA" id="ARBA00023125"/>
    </source>
</evidence>
<protein>
    <recommendedName>
        <fullName evidence="10">Homeobox domain-containing protein</fullName>
    </recommendedName>
</protein>
<feature type="domain" description="Homeobox" evidence="10">
    <location>
        <begin position="469"/>
        <end position="532"/>
    </location>
</feature>
<gene>
    <name evidence="11" type="ORF">NE237_022800</name>
</gene>
<comment type="subcellular location">
    <subcellularLocation>
        <location evidence="1 8">Nucleus</location>
    </subcellularLocation>
</comment>
<dbReference type="InterPro" id="IPR009057">
    <property type="entry name" value="Homeodomain-like_sf"/>
</dbReference>
<keyword evidence="3" id="KW-0805">Transcription regulation</keyword>
<evidence type="ECO:0000256" key="9">
    <source>
        <dbReference type="SAM" id="MobiDB-lite"/>
    </source>
</evidence>
<dbReference type="AlphaFoldDB" id="A0A9Q0HCN4"/>
<evidence type="ECO:0000256" key="1">
    <source>
        <dbReference type="ARBA" id="ARBA00004123"/>
    </source>
</evidence>
<feature type="region of interest" description="Disordered" evidence="9">
    <location>
        <begin position="190"/>
        <end position="240"/>
    </location>
</feature>
<dbReference type="InterPro" id="IPR050224">
    <property type="entry name" value="TALE_homeobox"/>
</dbReference>
<dbReference type="GO" id="GO:0006355">
    <property type="term" value="P:regulation of DNA-templated transcription"/>
    <property type="evidence" value="ECO:0007669"/>
    <property type="project" value="InterPro"/>
</dbReference>
<dbReference type="Gene3D" id="1.10.10.60">
    <property type="entry name" value="Homeodomain-like"/>
    <property type="match status" value="1"/>
</dbReference>
<feature type="compositionally biased region" description="Polar residues" evidence="9">
    <location>
        <begin position="1"/>
        <end position="10"/>
    </location>
</feature>
<dbReference type="InterPro" id="IPR001356">
    <property type="entry name" value="HD"/>
</dbReference>
<evidence type="ECO:0000256" key="3">
    <source>
        <dbReference type="ARBA" id="ARBA00023015"/>
    </source>
</evidence>
<evidence type="ECO:0000256" key="7">
    <source>
        <dbReference type="ARBA" id="ARBA00023242"/>
    </source>
</evidence>
<dbReference type="EMBL" id="JAMYWD010000008">
    <property type="protein sequence ID" value="KAJ4962861.1"/>
    <property type="molecule type" value="Genomic_DNA"/>
</dbReference>
<dbReference type="GO" id="GO:0005634">
    <property type="term" value="C:nucleus"/>
    <property type="evidence" value="ECO:0007669"/>
    <property type="project" value="UniProtKB-SubCell"/>
</dbReference>
<dbReference type="CDD" id="cd00086">
    <property type="entry name" value="homeodomain"/>
    <property type="match status" value="1"/>
</dbReference>
<dbReference type="InterPro" id="IPR006563">
    <property type="entry name" value="POX_dom"/>
</dbReference>
<dbReference type="GO" id="GO:0003677">
    <property type="term" value="F:DNA binding"/>
    <property type="evidence" value="ECO:0007669"/>
    <property type="project" value="UniProtKB-UniRule"/>
</dbReference>
<feature type="region of interest" description="Disordered" evidence="9">
    <location>
        <begin position="540"/>
        <end position="587"/>
    </location>
</feature>
<dbReference type="FunFam" id="1.10.10.60:FF:000083">
    <property type="entry name" value="BEL1-like homeodomain protein 4"/>
    <property type="match status" value="1"/>
</dbReference>
<keyword evidence="4 8" id="KW-0238">DNA-binding</keyword>
<dbReference type="SMART" id="SM00574">
    <property type="entry name" value="POX"/>
    <property type="match status" value="1"/>
</dbReference>
<comment type="similarity">
    <text evidence="2">Belongs to the TALE/BELL homeobox family.</text>
</comment>
<dbReference type="Pfam" id="PF05920">
    <property type="entry name" value="Homeobox_KN"/>
    <property type="match status" value="1"/>
</dbReference>
<name>A0A9Q0HCN4_9MAGN</name>
<feature type="region of interest" description="Disordered" evidence="9">
    <location>
        <begin position="297"/>
        <end position="350"/>
    </location>
</feature>